<comment type="caution">
    <text evidence="3">The sequence shown here is derived from an EMBL/GenBank/DDBJ whole genome shotgun (WGS) entry which is preliminary data.</text>
</comment>
<sequence length="1165" mass="127926">MARGRVGEPPSDKFHPFFAKATRNEGPSAPAAGPQVVTSTAESGSALNSGDENRRKKRRKTEPATPDAEPEARKPRGRRKKGILRDSLSSSDITNHTIRDGQCSSTLEPKASGSAELAISTSHLPTAKQPAATIRANASQLQDRPQETKRLLKFNPKTGTLGSPPNQKQSQSPSLLVCIQYGHDDESRQAVGAKVTQILDGEVPMPDSQTKNDENLATNVSNIPSAQQDGERKTTHPFFTGKAKSRALEQTQPAASTQKPAAPRNSVFMSTPVSPRKQRNPLVATGSNNMARFGIKSMGVKVPGAMHPMWPAAGMSHVRGCESMSDDAEFRPFQRSGRKSKGLVTAIAPRESILTRLLNQLDLKSVHRTLPRDEESFAPAPPELRLPRRRFESGRVLQNWIRPRLTSSSLAVSGPDESSEDELSAAPLPKAHAAIFRHYHSLRTNLSAFDRSSCESQAWTQKYAPVTAAQVLQAGKELALLKQWLEALKVQSVDAGNDSSVDKSKVKSGPSSKTRRKRRAKLQGFVVDSDDEANETDELSEIEDETVMADTGPIKRSLIRSGDADSRHSKDLSKLRNTIVISGPHGCGKTAAVYAVAKEIGFEVFEINSSSRRSGKDILEKVGDMTRNHLVQQHRNQPASASSEADEAPKEPKPMTRGPMSSFLKPKPTTGRPKLTACNQQGSQKARDKSEASPQSQKQSLILLEEADVLYEEDKQFWQTLMGMMMQSKRPFVVTCSDESLIPLQSLSLHGIFRFTPPRANLAVDVCLLIAANEGHALERKAVESLYRSRGNDLRATISELNYWCQMGIGDRRGGSDWFYPRWPRGSDVDSHGDVIRVISEGAFLHGMGWIGRDHIATAEPRAAEEDALWQAWDCWRVDMGDWSGWCDVKVATPAKSSSSSSSSARRRVNAKTLAAYDEFFYAMSSADLCAGGAFGTLLEESIDCTLPELPGNVRDDFIVGRTLLEADPTTLTVPTKKGIAITMKSLARAVLVRSKSGRSSTVDADKTHPVDEHRSISILDASFRRNRPQLTRHDLSFAFDPIATSAKAQILSYLEPSVFDRTLRLIVLDVAPWIRSIIAFERRLMRDRAKLSNLLSQSGGPLLKRRRTTRAAYSALEGGERRTTRREKYFGSGLLPKAVMRTGAASFIQGMGDEERVDGDEASE</sequence>
<proteinExistence type="predicted"/>
<dbReference type="SUPFAM" id="SSF52540">
    <property type="entry name" value="P-loop containing nucleoside triphosphate hydrolases"/>
    <property type="match status" value="1"/>
</dbReference>
<dbReference type="AlphaFoldDB" id="A0A2A9PLQ3"/>
<dbReference type="PANTHER" id="PTHR23389">
    <property type="entry name" value="CHROMOSOME TRANSMISSION FIDELITY FACTOR 18"/>
    <property type="match status" value="1"/>
</dbReference>
<protein>
    <recommendedName>
        <fullName evidence="2">AAA+ ATPase domain-containing protein</fullName>
    </recommendedName>
</protein>
<reference evidence="3 4" key="1">
    <citation type="journal article" date="2015" name="BMC Genomics">
        <title>Gene expression during zombie ant biting behavior reflects the complexity underlying fungal parasitic behavioral manipulation.</title>
        <authorList>
            <person name="de Bekker C."/>
            <person name="Ohm R.A."/>
            <person name="Loreto R.G."/>
            <person name="Sebastian A."/>
            <person name="Albert I."/>
            <person name="Merrow M."/>
            <person name="Brachmann A."/>
            <person name="Hughes D.P."/>
        </authorList>
    </citation>
    <scope>NUCLEOTIDE SEQUENCE [LARGE SCALE GENOMIC DNA]</scope>
    <source>
        <strain evidence="3 4">SC16a</strain>
    </source>
</reference>
<dbReference type="GO" id="GO:0016887">
    <property type="term" value="F:ATP hydrolysis activity"/>
    <property type="evidence" value="ECO:0007669"/>
    <property type="project" value="InterPro"/>
</dbReference>
<dbReference type="SMART" id="SM00382">
    <property type="entry name" value="AAA"/>
    <property type="match status" value="1"/>
</dbReference>
<dbReference type="GO" id="GO:0005634">
    <property type="term" value="C:nucleus"/>
    <property type="evidence" value="ECO:0007669"/>
    <property type="project" value="TreeGrafter"/>
</dbReference>
<dbReference type="OrthoDB" id="9996895at2759"/>
<feature type="compositionally biased region" description="Polar residues" evidence="1">
    <location>
        <begin position="36"/>
        <end position="50"/>
    </location>
</feature>
<dbReference type="EMBL" id="LAZP02000034">
    <property type="protein sequence ID" value="PFH62288.1"/>
    <property type="molecule type" value="Genomic_DNA"/>
</dbReference>
<feature type="compositionally biased region" description="Polar residues" evidence="1">
    <location>
        <begin position="87"/>
        <end position="107"/>
    </location>
</feature>
<feature type="region of interest" description="Disordered" evidence="1">
    <location>
        <begin position="496"/>
        <end position="521"/>
    </location>
</feature>
<dbReference type="GO" id="GO:0005524">
    <property type="term" value="F:ATP binding"/>
    <property type="evidence" value="ECO:0007669"/>
    <property type="project" value="InterPro"/>
</dbReference>
<keyword evidence="4" id="KW-1185">Reference proteome</keyword>
<name>A0A2A9PLQ3_OPHUN</name>
<accession>A0A2A9PLQ3</accession>
<evidence type="ECO:0000313" key="3">
    <source>
        <dbReference type="EMBL" id="PFH62288.1"/>
    </source>
</evidence>
<gene>
    <name evidence="3" type="ORF">XA68_14283</name>
</gene>
<feature type="region of interest" description="Disordered" evidence="1">
    <location>
        <begin position="632"/>
        <end position="698"/>
    </location>
</feature>
<evidence type="ECO:0000256" key="1">
    <source>
        <dbReference type="SAM" id="MobiDB-lite"/>
    </source>
</evidence>
<evidence type="ECO:0000313" key="4">
    <source>
        <dbReference type="Proteomes" id="UP000037136"/>
    </source>
</evidence>
<dbReference type="GO" id="GO:0003677">
    <property type="term" value="F:DNA binding"/>
    <property type="evidence" value="ECO:0007669"/>
    <property type="project" value="TreeGrafter"/>
</dbReference>
<dbReference type="PANTHER" id="PTHR23389:SF21">
    <property type="entry name" value="ATPASE FAMILY AAA DOMAIN-CONTAINING PROTEIN 5"/>
    <property type="match status" value="1"/>
</dbReference>
<dbReference type="Gene3D" id="3.40.50.300">
    <property type="entry name" value="P-loop containing nucleotide triphosphate hydrolases"/>
    <property type="match status" value="1"/>
</dbReference>
<dbReference type="InterPro" id="IPR003959">
    <property type="entry name" value="ATPase_AAA_core"/>
</dbReference>
<feature type="domain" description="AAA+ ATPase" evidence="2">
    <location>
        <begin position="575"/>
        <end position="792"/>
    </location>
</feature>
<organism evidence="3 4">
    <name type="scientific">Ophiocordyceps unilateralis</name>
    <name type="common">Zombie-ant fungus</name>
    <name type="synonym">Torrubia unilateralis</name>
    <dbReference type="NCBI Taxonomy" id="268505"/>
    <lineage>
        <taxon>Eukaryota</taxon>
        <taxon>Fungi</taxon>
        <taxon>Dikarya</taxon>
        <taxon>Ascomycota</taxon>
        <taxon>Pezizomycotina</taxon>
        <taxon>Sordariomycetes</taxon>
        <taxon>Hypocreomycetidae</taxon>
        <taxon>Hypocreales</taxon>
        <taxon>Ophiocordycipitaceae</taxon>
        <taxon>Ophiocordyceps</taxon>
    </lineage>
</organism>
<dbReference type="Pfam" id="PF00004">
    <property type="entry name" value="AAA"/>
    <property type="match status" value="1"/>
</dbReference>
<evidence type="ECO:0000259" key="2">
    <source>
        <dbReference type="SMART" id="SM00382"/>
    </source>
</evidence>
<dbReference type="InterPro" id="IPR027417">
    <property type="entry name" value="P-loop_NTPase"/>
</dbReference>
<dbReference type="STRING" id="268505.A0A2A9PLQ3"/>
<dbReference type="Proteomes" id="UP000037136">
    <property type="component" value="Unassembled WGS sequence"/>
</dbReference>
<feature type="compositionally biased region" description="Polar residues" evidence="1">
    <location>
        <begin position="248"/>
        <end position="259"/>
    </location>
</feature>
<feature type="region of interest" description="Disordered" evidence="1">
    <location>
        <begin position="1"/>
        <end position="109"/>
    </location>
</feature>
<dbReference type="InterPro" id="IPR003593">
    <property type="entry name" value="AAA+_ATPase"/>
</dbReference>
<reference evidence="3 4" key="2">
    <citation type="journal article" date="2017" name="Sci. Rep.">
        <title>Ant-infecting Ophiocordyceps genomes reveal a high diversity of potential behavioral manipulation genes and a possible major role for enterotoxins.</title>
        <authorList>
            <person name="de Bekker C."/>
            <person name="Ohm R.A."/>
            <person name="Evans H.C."/>
            <person name="Brachmann A."/>
            <person name="Hughes D.P."/>
        </authorList>
    </citation>
    <scope>NUCLEOTIDE SEQUENCE [LARGE SCALE GENOMIC DNA]</scope>
    <source>
        <strain evidence="3 4">SC16a</strain>
    </source>
</reference>
<feature type="region of interest" description="Disordered" evidence="1">
    <location>
        <begin position="244"/>
        <end position="284"/>
    </location>
</feature>